<dbReference type="PROSITE" id="PS50109">
    <property type="entry name" value="HIS_KIN"/>
    <property type="match status" value="1"/>
</dbReference>
<evidence type="ECO:0000256" key="14">
    <source>
        <dbReference type="ARBA" id="ARBA00035305"/>
    </source>
</evidence>
<keyword evidence="8" id="KW-0547">Nucleotide-binding</keyword>
<dbReference type="AlphaFoldDB" id="A0A6J6DZV8"/>
<dbReference type="Gene3D" id="1.10.287.130">
    <property type="match status" value="1"/>
</dbReference>
<dbReference type="Pfam" id="PF00672">
    <property type="entry name" value="HAMP"/>
    <property type="match status" value="1"/>
</dbReference>
<dbReference type="EC" id="2.7.13.3" evidence="3"/>
<keyword evidence="10" id="KW-0067">ATP-binding</keyword>
<feature type="domain" description="Histidine kinase" evidence="16">
    <location>
        <begin position="273"/>
        <end position="491"/>
    </location>
</feature>
<evidence type="ECO:0000256" key="10">
    <source>
        <dbReference type="ARBA" id="ARBA00022840"/>
    </source>
</evidence>
<dbReference type="Gene3D" id="3.30.565.10">
    <property type="entry name" value="Histidine kinase-like ATPase, C-terminal domain"/>
    <property type="match status" value="1"/>
</dbReference>
<keyword evidence="5" id="KW-0597">Phosphoprotein</keyword>
<dbReference type="Pfam" id="PF02518">
    <property type="entry name" value="HATPase_c"/>
    <property type="match status" value="1"/>
</dbReference>
<comment type="subcellular location">
    <subcellularLocation>
        <location evidence="2">Cell membrane</location>
        <topology evidence="2">Multi-pass membrane protein</topology>
    </subcellularLocation>
</comment>
<feature type="transmembrane region" description="Helical" evidence="15">
    <location>
        <begin position="185"/>
        <end position="204"/>
    </location>
</feature>
<dbReference type="NCBIfam" id="NF040691">
    <property type="entry name" value="MtrAB_MtrB"/>
    <property type="match status" value="1"/>
</dbReference>
<evidence type="ECO:0000259" key="17">
    <source>
        <dbReference type="PROSITE" id="PS50885"/>
    </source>
</evidence>
<evidence type="ECO:0000313" key="18">
    <source>
        <dbReference type="EMBL" id="CAB4569086.1"/>
    </source>
</evidence>
<dbReference type="InterPro" id="IPR036097">
    <property type="entry name" value="HisK_dim/P_sf"/>
</dbReference>
<evidence type="ECO:0000256" key="3">
    <source>
        <dbReference type="ARBA" id="ARBA00012438"/>
    </source>
</evidence>
<keyword evidence="11 15" id="KW-1133">Transmembrane helix</keyword>
<dbReference type="InterPro" id="IPR005467">
    <property type="entry name" value="His_kinase_dom"/>
</dbReference>
<evidence type="ECO:0000256" key="5">
    <source>
        <dbReference type="ARBA" id="ARBA00022553"/>
    </source>
</evidence>
<dbReference type="InterPro" id="IPR036890">
    <property type="entry name" value="HATPase_C_sf"/>
</dbReference>
<evidence type="ECO:0000256" key="13">
    <source>
        <dbReference type="ARBA" id="ARBA00023136"/>
    </source>
</evidence>
<dbReference type="GO" id="GO:0005524">
    <property type="term" value="F:ATP binding"/>
    <property type="evidence" value="ECO:0007669"/>
    <property type="project" value="UniProtKB-KW"/>
</dbReference>
<reference evidence="18" key="1">
    <citation type="submission" date="2020-05" db="EMBL/GenBank/DDBJ databases">
        <authorList>
            <person name="Chiriac C."/>
            <person name="Salcher M."/>
            <person name="Ghai R."/>
            <person name="Kavagutti S V."/>
        </authorList>
    </citation>
    <scope>NUCLEOTIDE SEQUENCE</scope>
</reference>
<evidence type="ECO:0000256" key="4">
    <source>
        <dbReference type="ARBA" id="ARBA00022475"/>
    </source>
</evidence>
<accession>A0A6J6DZV8</accession>
<name>A0A6J6DZV8_9ZZZZ</name>
<dbReference type="SMART" id="SM00304">
    <property type="entry name" value="HAMP"/>
    <property type="match status" value="1"/>
</dbReference>
<dbReference type="EMBL" id="CAEZTT010000009">
    <property type="protein sequence ID" value="CAB4569086.1"/>
    <property type="molecule type" value="Genomic_DNA"/>
</dbReference>
<evidence type="ECO:0000256" key="6">
    <source>
        <dbReference type="ARBA" id="ARBA00022679"/>
    </source>
</evidence>
<dbReference type="SUPFAM" id="SSF47384">
    <property type="entry name" value="Homodimeric domain of signal transducing histidine kinase"/>
    <property type="match status" value="1"/>
</dbReference>
<evidence type="ECO:0000259" key="16">
    <source>
        <dbReference type="PROSITE" id="PS50109"/>
    </source>
</evidence>
<keyword evidence="6" id="KW-0808">Transferase</keyword>
<dbReference type="SUPFAM" id="SSF55874">
    <property type="entry name" value="ATPase domain of HSP90 chaperone/DNA topoisomerase II/histidine kinase"/>
    <property type="match status" value="1"/>
</dbReference>
<comment type="catalytic activity">
    <reaction evidence="1">
        <text>ATP + protein L-histidine = ADP + protein N-phospho-L-histidine.</text>
        <dbReference type="EC" id="2.7.13.3"/>
    </reaction>
</comment>
<sequence length="496" mass="53813">MSPLARWRKSLSLRVVASSSLLILAIVIGSSALLVNQVQSGVIEAKVEDSLVDAVVGLEVARDVVDSFGPNISSTAAVVDSVVASLARRSGVPAAYEVLLLSDGGGPERSSKGVLPGSVSAQLLLQVFAENSQLWTYTNIDYVDGNSTPAIAVGAPLNIAEQPYGLFLLYQTTQQQELLDVVQSAILFISVILIASLIFVVVLLTRRITDPIRAAADTAQKIASGLLDERLVVSGEDEVARWAHSFNSMTATLEKQIKQLEDLSVIQQRFVSDVSHELRTPVTTVRLAADLLHSKREDFPPEVARAAELLQGELDRFEIMLADLLEISRMDAGAAALSLSPTKISELVQRVIDSVMPVATAANIKISVLHNDTELEVNVDSRRIERALRNLLTNAIKHSGSTDVNIECLSSDGFLEIAVTDFGIGLTEEQRIQVFRRFWRADPSRARDHGGSGLGLSIALEDVKQHDGEILVEENPDKPGVRFKIRIPITELVIPQ</sequence>
<dbReference type="SUPFAM" id="SSF158472">
    <property type="entry name" value="HAMP domain-like"/>
    <property type="match status" value="1"/>
</dbReference>
<dbReference type="PRINTS" id="PR00344">
    <property type="entry name" value="BCTRLSENSOR"/>
</dbReference>
<evidence type="ECO:0000256" key="8">
    <source>
        <dbReference type="ARBA" id="ARBA00022741"/>
    </source>
</evidence>
<dbReference type="PANTHER" id="PTHR45528:SF1">
    <property type="entry name" value="SENSOR HISTIDINE KINASE CPXA"/>
    <property type="match status" value="1"/>
</dbReference>
<dbReference type="InterPro" id="IPR004358">
    <property type="entry name" value="Sig_transdc_His_kin-like_C"/>
</dbReference>
<evidence type="ECO:0000256" key="11">
    <source>
        <dbReference type="ARBA" id="ARBA00022989"/>
    </source>
</evidence>
<protein>
    <recommendedName>
        <fullName evidence="14">Sensor histidine kinase MtrB</fullName>
        <ecNumber evidence="3">2.7.13.3</ecNumber>
    </recommendedName>
</protein>
<feature type="domain" description="HAMP" evidence="17">
    <location>
        <begin position="206"/>
        <end position="258"/>
    </location>
</feature>
<gene>
    <name evidence="18" type="ORF">UFOPK1726_00169</name>
</gene>
<dbReference type="CDD" id="cd06225">
    <property type="entry name" value="HAMP"/>
    <property type="match status" value="1"/>
</dbReference>
<dbReference type="InterPro" id="IPR050398">
    <property type="entry name" value="HssS/ArlS-like"/>
</dbReference>
<organism evidence="18">
    <name type="scientific">freshwater metagenome</name>
    <dbReference type="NCBI Taxonomy" id="449393"/>
    <lineage>
        <taxon>unclassified sequences</taxon>
        <taxon>metagenomes</taxon>
        <taxon>ecological metagenomes</taxon>
    </lineage>
</organism>
<dbReference type="InterPro" id="IPR003660">
    <property type="entry name" value="HAMP_dom"/>
</dbReference>
<keyword evidence="12" id="KW-0902">Two-component regulatory system</keyword>
<dbReference type="InterPro" id="IPR047669">
    <property type="entry name" value="MtrAB_MtrB"/>
</dbReference>
<dbReference type="PROSITE" id="PS50885">
    <property type="entry name" value="HAMP"/>
    <property type="match status" value="1"/>
</dbReference>
<keyword evidence="7 15" id="KW-0812">Transmembrane</keyword>
<dbReference type="PANTHER" id="PTHR45528">
    <property type="entry name" value="SENSOR HISTIDINE KINASE CPXA"/>
    <property type="match status" value="1"/>
</dbReference>
<evidence type="ECO:0000256" key="7">
    <source>
        <dbReference type="ARBA" id="ARBA00022692"/>
    </source>
</evidence>
<keyword evidence="4" id="KW-1003">Cell membrane</keyword>
<dbReference type="InterPro" id="IPR003661">
    <property type="entry name" value="HisK_dim/P_dom"/>
</dbReference>
<dbReference type="GO" id="GO:0005886">
    <property type="term" value="C:plasma membrane"/>
    <property type="evidence" value="ECO:0007669"/>
    <property type="project" value="UniProtKB-SubCell"/>
</dbReference>
<dbReference type="Gene3D" id="6.10.340.10">
    <property type="match status" value="1"/>
</dbReference>
<evidence type="ECO:0000256" key="15">
    <source>
        <dbReference type="SAM" id="Phobius"/>
    </source>
</evidence>
<dbReference type="Pfam" id="PF00512">
    <property type="entry name" value="HisKA"/>
    <property type="match status" value="1"/>
</dbReference>
<evidence type="ECO:0000256" key="1">
    <source>
        <dbReference type="ARBA" id="ARBA00000085"/>
    </source>
</evidence>
<dbReference type="SMART" id="SM00387">
    <property type="entry name" value="HATPase_c"/>
    <property type="match status" value="1"/>
</dbReference>
<dbReference type="GO" id="GO:0000155">
    <property type="term" value="F:phosphorelay sensor kinase activity"/>
    <property type="evidence" value="ECO:0007669"/>
    <property type="project" value="InterPro"/>
</dbReference>
<keyword evidence="13 15" id="KW-0472">Membrane</keyword>
<dbReference type="SMART" id="SM00388">
    <property type="entry name" value="HisKA"/>
    <property type="match status" value="1"/>
</dbReference>
<evidence type="ECO:0000256" key="2">
    <source>
        <dbReference type="ARBA" id="ARBA00004651"/>
    </source>
</evidence>
<evidence type="ECO:0000256" key="12">
    <source>
        <dbReference type="ARBA" id="ARBA00023012"/>
    </source>
</evidence>
<dbReference type="FunFam" id="1.10.287.130:FF:000010">
    <property type="entry name" value="Two-component sensor histidine kinase"/>
    <property type="match status" value="1"/>
</dbReference>
<dbReference type="CDD" id="cd00082">
    <property type="entry name" value="HisKA"/>
    <property type="match status" value="1"/>
</dbReference>
<evidence type="ECO:0000256" key="9">
    <source>
        <dbReference type="ARBA" id="ARBA00022777"/>
    </source>
</evidence>
<dbReference type="InterPro" id="IPR003594">
    <property type="entry name" value="HATPase_dom"/>
</dbReference>
<keyword evidence="9" id="KW-0418">Kinase</keyword>
<proteinExistence type="predicted"/>